<dbReference type="GO" id="GO:0008076">
    <property type="term" value="C:voltage-gated potassium channel complex"/>
    <property type="evidence" value="ECO:0007669"/>
    <property type="project" value="TreeGrafter"/>
</dbReference>
<evidence type="ECO:0000256" key="1">
    <source>
        <dbReference type="ARBA" id="ARBA00004651"/>
    </source>
</evidence>
<dbReference type="Gene3D" id="6.10.140.1910">
    <property type="match status" value="1"/>
</dbReference>
<gene>
    <name evidence="14" type="ORF">OSB1V03_LOCUS13452</name>
</gene>
<evidence type="ECO:0000313" key="14">
    <source>
        <dbReference type="EMBL" id="CAD7633053.1"/>
    </source>
</evidence>
<dbReference type="InterPro" id="IPR005821">
    <property type="entry name" value="Ion_trans_dom"/>
</dbReference>
<feature type="transmembrane region" description="Helical" evidence="11">
    <location>
        <begin position="169"/>
        <end position="190"/>
    </location>
</feature>
<evidence type="ECO:0000256" key="7">
    <source>
        <dbReference type="ARBA" id="ARBA00023065"/>
    </source>
</evidence>
<dbReference type="InterPro" id="IPR027359">
    <property type="entry name" value="Volt_channel_dom_sf"/>
</dbReference>
<keyword evidence="2" id="KW-0813">Transport</keyword>
<evidence type="ECO:0000256" key="3">
    <source>
        <dbReference type="ARBA" id="ARBA00022475"/>
    </source>
</evidence>
<dbReference type="OrthoDB" id="8879391at2759"/>
<evidence type="ECO:0000256" key="6">
    <source>
        <dbReference type="ARBA" id="ARBA00022989"/>
    </source>
</evidence>
<reference evidence="14" key="1">
    <citation type="submission" date="2020-11" db="EMBL/GenBank/DDBJ databases">
        <authorList>
            <person name="Tran Van P."/>
        </authorList>
    </citation>
    <scope>NUCLEOTIDE SEQUENCE</scope>
</reference>
<organism evidence="14">
    <name type="scientific">Medioppia subpectinata</name>
    <dbReference type="NCBI Taxonomy" id="1979941"/>
    <lineage>
        <taxon>Eukaryota</taxon>
        <taxon>Metazoa</taxon>
        <taxon>Ecdysozoa</taxon>
        <taxon>Arthropoda</taxon>
        <taxon>Chelicerata</taxon>
        <taxon>Arachnida</taxon>
        <taxon>Acari</taxon>
        <taxon>Acariformes</taxon>
        <taxon>Sarcoptiformes</taxon>
        <taxon>Oribatida</taxon>
        <taxon>Brachypylina</taxon>
        <taxon>Oppioidea</taxon>
        <taxon>Oppiidae</taxon>
        <taxon>Medioppia</taxon>
    </lineage>
</organism>
<feature type="domain" description="Potassium channel voltage dependent KCNQ C-terminal" evidence="13">
    <location>
        <begin position="316"/>
        <end position="415"/>
    </location>
</feature>
<keyword evidence="8 11" id="KW-0472">Membrane</keyword>
<evidence type="ECO:0000256" key="9">
    <source>
        <dbReference type="ARBA" id="ARBA00023303"/>
    </source>
</evidence>
<dbReference type="Proteomes" id="UP000759131">
    <property type="component" value="Unassembled WGS sequence"/>
</dbReference>
<protein>
    <submittedName>
        <fullName evidence="14">Uncharacterized protein</fullName>
    </submittedName>
</protein>
<evidence type="ECO:0000256" key="2">
    <source>
        <dbReference type="ARBA" id="ARBA00022448"/>
    </source>
</evidence>
<dbReference type="Gene3D" id="1.20.120.350">
    <property type="entry name" value="Voltage-gated potassium channels. Chain C"/>
    <property type="match status" value="1"/>
</dbReference>
<dbReference type="EMBL" id="CAJPIZ010012035">
    <property type="protein sequence ID" value="CAG2113483.1"/>
    <property type="molecule type" value="Genomic_DNA"/>
</dbReference>
<feature type="transmembrane region" description="Helical" evidence="11">
    <location>
        <begin position="234"/>
        <end position="267"/>
    </location>
</feature>
<comment type="subcellular location">
    <subcellularLocation>
        <location evidence="1">Cell membrane</location>
        <topology evidence="1">Multi-pass membrane protein</topology>
    </subcellularLocation>
</comment>
<evidence type="ECO:0000256" key="4">
    <source>
        <dbReference type="ARBA" id="ARBA00022692"/>
    </source>
</evidence>
<keyword evidence="4 11" id="KW-0812">Transmembrane</keyword>
<dbReference type="PRINTS" id="PR01459">
    <property type="entry name" value="KCNQCHANNEL"/>
</dbReference>
<accession>A0A7R9Q5M5</accession>
<sequence>MNRKSTYFKRRIQVYNLLNRPRGVWAFIYHIFVFLLVFFCLIMTVLSTDTNFETITWEVLILIETCMVVGFGIEFIVRLWASGCKLEYKGWCGKLKFLRNPLRLGDICLIIVSIVLLQVGPADGHLVFDGFAVRGFHRVFQVIQMIKSERQFRPASILMSVLSSQREQLIITVYIGFIVLCFMAFLIYLVENGVNEYFDTIADSFWWAVSANRYPFPSFPSLALLNIQEFPVTWAGKLITCIFTILGVSIFALPAGIIGTGLAINVSEEQRVERRIKRKVPAAVLIQRCWRYYAANPQSRSVATWTLHKKHCDMLSNAERNGIRFIRMVQFVLARQTWESLRQRPDIQDVLDQYQTGHSSLLYRIKEIQHDLNLIVGKVHTNGAKMVESKAGLIDRIERLERTHRDLDRKLDVNFELILSALNDRSVRSEYNLMRNDVSARGCGETRIDSHLQSVINGWPQLAIYKGITFNTPIISSLGSPLGNCAIGVGLGGVYEGVVYTMAILLLCHSFLV</sequence>
<evidence type="ECO:0000259" key="12">
    <source>
        <dbReference type="Pfam" id="PF00520"/>
    </source>
</evidence>
<dbReference type="PRINTS" id="PR00169">
    <property type="entry name" value="KCHANNEL"/>
</dbReference>
<keyword evidence="6 11" id="KW-1133">Transmembrane helix</keyword>
<keyword evidence="9" id="KW-0407">Ion channel</keyword>
<dbReference type="Pfam" id="PF03520">
    <property type="entry name" value="KCNQ_channel"/>
    <property type="match status" value="1"/>
</dbReference>
<dbReference type="InterPro" id="IPR003937">
    <property type="entry name" value="K_chnl_volt-dep_KCNQ"/>
</dbReference>
<dbReference type="SUPFAM" id="SSF81324">
    <property type="entry name" value="Voltage-gated potassium channels"/>
    <property type="match status" value="1"/>
</dbReference>
<name>A0A7R9Q5M5_9ACAR</name>
<dbReference type="EMBL" id="OC866610">
    <property type="protein sequence ID" value="CAD7633053.1"/>
    <property type="molecule type" value="Genomic_DNA"/>
</dbReference>
<keyword evidence="15" id="KW-1185">Reference proteome</keyword>
<dbReference type="GO" id="GO:0005249">
    <property type="term" value="F:voltage-gated potassium channel activity"/>
    <property type="evidence" value="ECO:0007669"/>
    <property type="project" value="InterPro"/>
</dbReference>
<keyword evidence="5" id="KW-0630">Potassium</keyword>
<comment type="catalytic activity">
    <reaction evidence="10">
        <text>K(+)(in) = K(+)(out)</text>
        <dbReference type="Rhea" id="RHEA:29463"/>
        <dbReference type="ChEBI" id="CHEBI:29103"/>
    </reaction>
</comment>
<evidence type="ECO:0000313" key="15">
    <source>
        <dbReference type="Proteomes" id="UP000759131"/>
    </source>
</evidence>
<dbReference type="Gene3D" id="1.10.287.70">
    <property type="match status" value="2"/>
</dbReference>
<proteinExistence type="predicted"/>
<feature type="non-terminal residue" evidence="14">
    <location>
        <position position="513"/>
    </location>
</feature>
<dbReference type="InterPro" id="IPR013821">
    <property type="entry name" value="K_chnl_volt-dep_KCNQ_C"/>
</dbReference>
<dbReference type="PANTHER" id="PTHR47735:SF9">
    <property type="entry name" value="POTASSIUM VOLTAGE-GATED CHANNEL SUBFAMILY KQT MEMBER 4-LIKE ISOFORM X1"/>
    <property type="match status" value="1"/>
</dbReference>
<evidence type="ECO:0000256" key="8">
    <source>
        <dbReference type="ARBA" id="ARBA00023136"/>
    </source>
</evidence>
<evidence type="ECO:0000256" key="10">
    <source>
        <dbReference type="ARBA" id="ARBA00034430"/>
    </source>
</evidence>
<keyword evidence="3" id="KW-1003">Cell membrane</keyword>
<feature type="domain" description="Ion transport" evidence="12">
    <location>
        <begin position="27"/>
        <end position="260"/>
    </location>
</feature>
<evidence type="ECO:0000256" key="11">
    <source>
        <dbReference type="SAM" id="Phobius"/>
    </source>
</evidence>
<feature type="transmembrane region" description="Helical" evidence="11">
    <location>
        <begin position="24"/>
        <end position="47"/>
    </location>
</feature>
<evidence type="ECO:0000259" key="13">
    <source>
        <dbReference type="Pfam" id="PF03520"/>
    </source>
</evidence>
<dbReference type="AlphaFoldDB" id="A0A7R9Q5M5"/>
<feature type="transmembrane region" description="Helical" evidence="11">
    <location>
        <begin position="102"/>
        <end position="119"/>
    </location>
</feature>
<feature type="transmembrane region" description="Helical" evidence="11">
    <location>
        <begin position="59"/>
        <end position="81"/>
    </location>
</feature>
<keyword evidence="7" id="KW-0406">Ion transport</keyword>
<dbReference type="PANTHER" id="PTHR47735">
    <property type="entry name" value="POTASSIUM VOLTAGE-GATED CHANNEL SUBFAMILY KQT MEMBER 4"/>
    <property type="match status" value="1"/>
</dbReference>
<dbReference type="Pfam" id="PF00520">
    <property type="entry name" value="Ion_trans"/>
    <property type="match status" value="1"/>
</dbReference>
<evidence type="ECO:0000256" key="5">
    <source>
        <dbReference type="ARBA" id="ARBA00022958"/>
    </source>
</evidence>